<dbReference type="InterPro" id="IPR013103">
    <property type="entry name" value="RVT_2"/>
</dbReference>
<dbReference type="GO" id="GO:0015074">
    <property type="term" value="P:DNA integration"/>
    <property type="evidence" value="ECO:0007669"/>
    <property type="project" value="InterPro"/>
</dbReference>
<organism evidence="2 3">
    <name type="scientific">Gossypium australe</name>
    <dbReference type="NCBI Taxonomy" id="47621"/>
    <lineage>
        <taxon>Eukaryota</taxon>
        <taxon>Viridiplantae</taxon>
        <taxon>Streptophyta</taxon>
        <taxon>Embryophyta</taxon>
        <taxon>Tracheophyta</taxon>
        <taxon>Spermatophyta</taxon>
        <taxon>Magnoliopsida</taxon>
        <taxon>eudicotyledons</taxon>
        <taxon>Gunneridae</taxon>
        <taxon>Pentapetalae</taxon>
        <taxon>rosids</taxon>
        <taxon>malvids</taxon>
        <taxon>Malvales</taxon>
        <taxon>Malvaceae</taxon>
        <taxon>Malvoideae</taxon>
        <taxon>Gossypium</taxon>
    </lineage>
</organism>
<dbReference type="InterPro" id="IPR001584">
    <property type="entry name" value="Integrase_cat-core"/>
</dbReference>
<dbReference type="PROSITE" id="PS50994">
    <property type="entry name" value="INTEGRASE"/>
    <property type="match status" value="1"/>
</dbReference>
<dbReference type="InterPro" id="IPR012337">
    <property type="entry name" value="RNaseH-like_sf"/>
</dbReference>
<comment type="caution">
    <text evidence="2">The sequence shown here is derived from an EMBL/GenBank/DDBJ whole genome shotgun (WGS) entry which is preliminary data.</text>
</comment>
<proteinExistence type="predicted"/>
<dbReference type="Pfam" id="PF07727">
    <property type="entry name" value="RVT_2"/>
    <property type="match status" value="1"/>
</dbReference>
<reference evidence="3" key="1">
    <citation type="journal article" date="2019" name="Plant Biotechnol. J.">
        <title>Genome sequencing of the Australian wild diploid species Gossypium australe highlights disease resistance and delayed gland morphogenesis.</title>
        <authorList>
            <person name="Cai Y."/>
            <person name="Cai X."/>
            <person name="Wang Q."/>
            <person name="Wang P."/>
            <person name="Zhang Y."/>
            <person name="Cai C."/>
            <person name="Xu Y."/>
            <person name="Wang K."/>
            <person name="Zhou Z."/>
            <person name="Wang C."/>
            <person name="Geng S."/>
            <person name="Li B."/>
            <person name="Dong Q."/>
            <person name="Hou Y."/>
            <person name="Wang H."/>
            <person name="Ai P."/>
            <person name="Liu Z."/>
            <person name="Yi F."/>
            <person name="Sun M."/>
            <person name="An G."/>
            <person name="Cheng J."/>
            <person name="Zhang Y."/>
            <person name="Shi Q."/>
            <person name="Xie Y."/>
            <person name="Shi X."/>
            <person name="Chang Y."/>
            <person name="Huang F."/>
            <person name="Chen Y."/>
            <person name="Hong S."/>
            <person name="Mi L."/>
            <person name="Sun Q."/>
            <person name="Zhang L."/>
            <person name="Zhou B."/>
            <person name="Peng R."/>
            <person name="Zhang X."/>
            <person name="Liu F."/>
        </authorList>
    </citation>
    <scope>NUCLEOTIDE SEQUENCE [LARGE SCALE GENOMIC DNA]</scope>
    <source>
        <strain evidence="3">cv. PA1801</strain>
    </source>
</reference>
<dbReference type="Gene3D" id="3.30.420.10">
    <property type="entry name" value="Ribonuclease H-like superfamily/Ribonuclease H"/>
    <property type="match status" value="1"/>
</dbReference>
<dbReference type="OrthoDB" id="413760at2759"/>
<sequence length="388" mass="45476">METASLSNSRYFILYIDDYTRSCWVYFLKAQSEVAEIFWKFKVAIENQACCKLRILKSDNRTKYTYEKFQKFCEYVEIEHQLTNTYTPQQNGITNKSCERVNYAETFAPVARLETIKLLLTMTTQKWWKLHQLDVKFAFLNGILKEEVYVEQPQGFVADGEEHKGYKRQLIEFKKQMWAKFEMSDLGGMTYFLASRPYIMFAVSLLSRFMHCCNVVHFKAAKRVLRYIKGTLSYGIEYVKENGLNLIDFIDSDWAGSVEDMKSTLGYFFTLGLSVFNWSSKKQEIVAQSTVEAEYIATAVAHFKMKYHFVREVEQLNEVKLVHCSSDVRFADILTKPLGRMRFERLRDDIGVRSIMTNEECCEVAIHKQELAKWRTRVKPARIGNSLL</sequence>
<accession>A0A5B6WPR6</accession>
<keyword evidence="3" id="KW-1185">Reference proteome</keyword>
<evidence type="ECO:0000259" key="1">
    <source>
        <dbReference type="PROSITE" id="PS50994"/>
    </source>
</evidence>
<dbReference type="Proteomes" id="UP000325315">
    <property type="component" value="Unassembled WGS sequence"/>
</dbReference>
<dbReference type="EMBL" id="SMMG02000002">
    <property type="protein sequence ID" value="KAA3482947.1"/>
    <property type="molecule type" value="Genomic_DNA"/>
</dbReference>
<dbReference type="PANTHER" id="PTHR11439:SF503">
    <property type="entry name" value="CYSTEINE-RICH RLK (RECEPTOR-LIKE PROTEIN KINASE) 8"/>
    <property type="match status" value="1"/>
</dbReference>
<dbReference type="GO" id="GO:0003676">
    <property type="term" value="F:nucleic acid binding"/>
    <property type="evidence" value="ECO:0007669"/>
    <property type="project" value="InterPro"/>
</dbReference>
<feature type="domain" description="Integrase catalytic" evidence="1">
    <location>
        <begin position="1"/>
        <end position="94"/>
    </location>
</feature>
<name>A0A5B6WPR6_9ROSI</name>
<gene>
    <name evidence="2" type="ORF">EPI10_005154</name>
</gene>
<dbReference type="SUPFAM" id="SSF53098">
    <property type="entry name" value="Ribonuclease H-like"/>
    <property type="match status" value="1"/>
</dbReference>
<protein>
    <submittedName>
        <fullName evidence="2">Integrase, catalytic core</fullName>
    </submittedName>
</protein>
<dbReference type="CDD" id="cd09272">
    <property type="entry name" value="RNase_HI_RT_Ty1"/>
    <property type="match status" value="1"/>
</dbReference>
<dbReference type="InterPro" id="IPR036397">
    <property type="entry name" value="RNaseH_sf"/>
</dbReference>
<dbReference type="AlphaFoldDB" id="A0A5B6WPR6"/>
<evidence type="ECO:0000313" key="2">
    <source>
        <dbReference type="EMBL" id="KAA3482947.1"/>
    </source>
</evidence>
<dbReference type="Pfam" id="PF00665">
    <property type="entry name" value="rve"/>
    <property type="match status" value="1"/>
</dbReference>
<evidence type="ECO:0000313" key="3">
    <source>
        <dbReference type="Proteomes" id="UP000325315"/>
    </source>
</evidence>
<dbReference type="PANTHER" id="PTHR11439">
    <property type="entry name" value="GAG-POL-RELATED RETROTRANSPOSON"/>
    <property type="match status" value="1"/>
</dbReference>